<evidence type="ECO:0000256" key="3">
    <source>
        <dbReference type="SAM" id="SignalP"/>
    </source>
</evidence>
<protein>
    <submittedName>
        <fullName evidence="4">Uncharacterized protein</fullName>
    </submittedName>
</protein>
<feature type="transmembrane region" description="Helical" evidence="2">
    <location>
        <begin position="498"/>
        <end position="515"/>
    </location>
</feature>
<dbReference type="Proteomes" id="UP000811246">
    <property type="component" value="Chromosome 13"/>
</dbReference>
<reference evidence="4" key="1">
    <citation type="submission" date="2021-01" db="EMBL/GenBank/DDBJ databases">
        <authorList>
            <person name="Lovell J.T."/>
            <person name="Bentley N."/>
            <person name="Bhattarai G."/>
            <person name="Jenkins J.W."/>
            <person name="Sreedasyam A."/>
            <person name="Alarcon Y."/>
            <person name="Bock C."/>
            <person name="Boston L."/>
            <person name="Carlson J."/>
            <person name="Cervantes K."/>
            <person name="Clermont K."/>
            <person name="Krom N."/>
            <person name="Kubenka K."/>
            <person name="Mamidi S."/>
            <person name="Mattison C."/>
            <person name="Monteros M."/>
            <person name="Pisani C."/>
            <person name="Plott C."/>
            <person name="Rajasekar S."/>
            <person name="Rhein H.S."/>
            <person name="Rohla C."/>
            <person name="Song M."/>
            <person name="Hilaire R.S."/>
            <person name="Shu S."/>
            <person name="Wells L."/>
            <person name="Wang X."/>
            <person name="Webber J."/>
            <person name="Heerema R.J."/>
            <person name="Klein P."/>
            <person name="Conner P."/>
            <person name="Grauke L."/>
            <person name="Grimwood J."/>
            <person name="Schmutz J."/>
            <person name="Randall J.J."/>
        </authorList>
    </citation>
    <scope>NUCLEOTIDE SEQUENCE</scope>
    <source>
        <tissue evidence="4">Leaf</tissue>
    </source>
</reference>
<dbReference type="EMBL" id="CM031837">
    <property type="protein sequence ID" value="KAG6682921.1"/>
    <property type="molecule type" value="Genomic_DNA"/>
</dbReference>
<dbReference type="AlphaFoldDB" id="A0A922DEI4"/>
<evidence type="ECO:0000313" key="4">
    <source>
        <dbReference type="EMBL" id="KAG6682921.1"/>
    </source>
</evidence>
<feature type="transmembrane region" description="Helical" evidence="2">
    <location>
        <begin position="415"/>
        <end position="446"/>
    </location>
</feature>
<name>A0A922DEI4_CARIL</name>
<evidence type="ECO:0000256" key="1">
    <source>
        <dbReference type="ARBA" id="ARBA00022729"/>
    </source>
</evidence>
<evidence type="ECO:0000256" key="2">
    <source>
        <dbReference type="SAM" id="Phobius"/>
    </source>
</evidence>
<gene>
    <name evidence="4" type="ORF">I3842_13G166500</name>
</gene>
<comment type="caution">
    <text evidence="4">The sequence shown here is derived from an EMBL/GenBank/DDBJ whole genome shotgun (WGS) entry which is preliminary data.</text>
</comment>
<proteinExistence type="predicted"/>
<keyword evidence="2" id="KW-0472">Membrane</keyword>
<dbReference type="PANTHER" id="PTHR47976">
    <property type="entry name" value="G-TYPE LECTIN S-RECEPTOR-LIKE SERINE/THREONINE-PROTEIN KINASE SD2-5"/>
    <property type="match status" value="1"/>
</dbReference>
<feature type="chain" id="PRO_5037863591" evidence="3">
    <location>
        <begin position="27"/>
        <end position="686"/>
    </location>
</feature>
<keyword evidence="1 3" id="KW-0732">Signal</keyword>
<evidence type="ECO:0000313" key="5">
    <source>
        <dbReference type="Proteomes" id="UP000811246"/>
    </source>
</evidence>
<feature type="signal peptide" evidence="3">
    <location>
        <begin position="1"/>
        <end position="26"/>
    </location>
</feature>
<keyword evidence="2" id="KW-1133">Transmembrane helix</keyword>
<organism evidence="4 5">
    <name type="scientific">Carya illinoinensis</name>
    <name type="common">Pecan</name>
    <dbReference type="NCBI Taxonomy" id="32201"/>
    <lineage>
        <taxon>Eukaryota</taxon>
        <taxon>Viridiplantae</taxon>
        <taxon>Streptophyta</taxon>
        <taxon>Embryophyta</taxon>
        <taxon>Tracheophyta</taxon>
        <taxon>Spermatophyta</taxon>
        <taxon>Magnoliopsida</taxon>
        <taxon>eudicotyledons</taxon>
        <taxon>Gunneridae</taxon>
        <taxon>Pentapetalae</taxon>
        <taxon>rosids</taxon>
        <taxon>fabids</taxon>
        <taxon>Fagales</taxon>
        <taxon>Juglandaceae</taxon>
        <taxon>Carya</taxon>
    </lineage>
</organism>
<accession>A0A922DEI4</accession>
<sequence>MVFAPNEILFYLLLLLLISAITQTSGNMIVESSLYANNDNSSWLFPSGEFAFGFPHLTNIDFFIHYPAPRESKMKITANRGLLLPSSQGVVLWISPGITGVASYGSMYDTGNFVLEENNFNKTILPTQKMERGRVLSSRKSENNFSKGRFQLRFIEGRSKLVFNSINLPTTKPNEAYYEKKSTVSDSNTSSLGKQLVFDESGYIYILTENEKCINLSRGGLSARNSYVRATLNFDRIFTLYSHPKTTSIGNEIWTSIWSVPNNICKDFLVRADKRPKCECLRGYSFLDPNDPYGSCKPDFTQECTEDEHSYEKKLYAIEEIPNIDWTGIDYIRLRPFTEENCNNSCLQDCMCTVAVFADDDGYWKKKLPLSNGRFDNNFNGKAFIKVMKDNSTLRGPCNPISGKEPIQNKREEKILILVGSVLLGCSVFVKFSLIVSVLYGCFFIYHKKIKTTNEKDATDEFKEQLVKGSFCVVYKGSINMGSNVLVAFKKLNRTSTILVYEFLINGSLACFLFGDLKPNWKERIQIVVRMARALLFLREECSCQIIRCDIKPQDILLDEHYNEWFKNMPITSKVDVYSYGVLLLEIICCWKSVLAMESGGEHNAILIDWAYDCFRDGEINALVEFDVEAMDDMGNVKRFVKVAICCIQEDQSLRPTMRKVTQMLDRVVDVPIPPCPSPFITTTTT</sequence>
<dbReference type="PANTHER" id="PTHR47976:SF15">
    <property type="entry name" value="G-TYPE LECTIN S-RECEPTOR-LIKE SERINE_THREONINE-PROTEIN KINASE RLK1"/>
    <property type="match status" value="1"/>
</dbReference>
<keyword evidence="2" id="KW-0812">Transmembrane</keyword>
<dbReference type="InterPro" id="IPR051343">
    <property type="entry name" value="G-type_lectin_kinases/EP1-like"/>
</dbReference>